<dbReference type="Gene3D" id="3.20.20.60">
    <property type="entry name" value="Phosphoenolpyruvate-binding domains"/>
    <property type="match status" value="1"/>
</dbReference>
<dbReference type="InterPro" id="IPR040442">
    <property type="entry name" value="Pyrv_kinase-like_dom_sf"/>
</dbReference>
<organism evidence="1 2">
    <name type="scientific">Microvirga aerophila</name>
    <dbReference type="NCBI Taxonomy" id="670291"/>
    <lineage>
        <taxon>Bacteria</taxon>
        <taxon>Pseudomonadati</taxon>
        <taxon>Pseudomonadota</taxon>
        <taxon>Alphaproteobacteria</taxon>
        <taxon>Hyphomicrobiales</taxon>
        <taxon>Methylobacteriaceae</taxon>
        <taxon>Microvirga</taxon>
    </lineage>
</organism>
<name>A0A512C481_9HYPH</name>
<dbReference type="EMBL" id="BJYU01000298">
    <property type="protein sequence ID" value="GEO19026.1"/>
    <property type="molecule type" value="Genomic_DNA"/>
</dbReference>
<dbReference type="AlphaFoldDB" id="A0A512C481"/>
<dbReference type="CDD" id="cd00377">
    <property type="entry name" value="ICL_PEPM"/>
    <property type="match status" value="1"/>
</dbReference>
<dbReference type="InterPro" id="IPR015813">
    <property type="entry name" value="Pyrv/PenolPyrv_kinase-like_dom"/>
</dbReference>
<dbReference type="PANTHER" id="PTHR42905:SF5">
    <property type="entry name" value="CARBOXYVINYL-CARBOXYPHOSPHONATE PHOSPHORYLMUTASE, CHLOROPLASTIC"/>
    <property type="match status" value="1"/>
</dbReference>
<dbReference type="Pfam" id="PF13714">
    <property type="entry name" value="PEP_mutase"/>
    <property type="match status" value="1"/>
</dbReference>
<reference evidence="1 2" key="1">
    <citation type="submission" date="2019-07" db="EMBL/GenBank/DDBJ databases">
        <title>Whole genome shotgun sequence of Microvirga aerophila NBRC 106136.</title>
        <authorList>
            <person name="Hosoyama A."/>
            <person name="Uohara A."/>
            <person name="Ohji S."/>
            <person name="Ichikawa N."/>
        </authorList>
    </citation>
    <scope>NUCLEOTIDE SEQUENCE [LARGE SCALE GENOMIC DNA]</scope>
    <source>
        <strain evidence="1 2">NBRC 106136</strain>
    </source>
</reference>
<sequence length="296" mass="32592">MDARHNPRTHMTVSRHPRLLDLLNRQETLFIPGCYDALSARLAELAGFKLAYVGSYATAASGFALPDVGALTLDDLSRHAKTVTDAVGVPVIADAEGGFFAPANIWRTIHAFEDAGVSAIHIEDHAGGKHTNLPQELISLEDMVQRLKAALDARRDPNFQIIARTDAIWAKGDVDEAIRRLRAFSELGIELVFPTGATPKMLRTIRSEVPGCRIVVIDLPEINQVSEWNGLADLVINYGFCLYAASKGVRDALAEFNSHQSVPKLNNLLEDPGQFEQRLGYDTFTARSIQYQARSK</sequence>
<proteinExistence type="predicted"/>
<dbReference type="GO" id="GO:0016833">
    <property type="term" value="F:oxo-acid-lyase activity"/>
    <property type="evidence" value="ECO:0007669"/>
    <property type="project" value="UniProtKB-ARBA"/>
</dbReference>
<protein>
    <submittedName>
        <fullName evidence="1">Carboxyvinyl-carboxyphosphonate phosphorylmutase</fullName>
    </submittedName>
</protein>
<keyword evidence="2" id="KW-1185">Reference proteome</keyword>
<dbReference type="Proteomes" id="UP000321085">
    <property type="component" value="Unassembled WGS sequence"/>
</dbReference>
<accession>A0A512C481</accession>
<comment type="caution">
    <text evidence="1">The sequence shown here is derived from an EMBL/GenBank/DDBJ whole genome shotgun (WGS) entry which is preliminary data.</text>
</comment>
<gene>
    <name evidence="1" type="ORF">MAE02_67220</name>
</gene>
<dbReference type="InterPro" id="IPR039556">
    <property type="entry name" value="ICL/PEPM"/>
</dbReference>
<evidence type="ECO:0000313" key="2">
    <source>
        <dbReference type="Proteomes" id="UP000321085"/>
    </source>
</evidence>
<evidence type="ECO:0000313" key="1">
    <source>
        <dbReference type="EMBL" id="GEO19026.1"/>
    </source>
</evidence>
<dbReference type="SUPFAM" id="SSF51621">
    <property type="entry name" value="Phosphoenolpyruvate/pyruvate domain"/>
    <property type="match status" value="1"/>
</dbReference>
<dbReference type="PANTHER" id="PTHR42905">
    <property type="entry name" value="PHOSPHOENOLPYRUVATE CARBOXYLASE"/>
    <property type="match status" value="1"/>
</dbReference>